<accession>A0A1Y1IBG4</accession>
<dbReference type="Proteomes" id="UP000054558">
    <property type="component" value="Unassembled WGS sequence"/>
</dbReference>
<feature type="compositionally biased region" description="Basic and acidic residues" evidence="1">
    <location>
        <begin position="200"/>
        <end position="217"/>
    </location>
</feature>
<feature type="region of interest" description="Disordered" evidence="1">
    <location>
        <begin position="164"/>
        <end position="226"/>
    </location>
</feature>
<evidence type="ECO:0000313" key="2">
    <source>
        <dbReference type="EMBL" id="GAQ86067.1"/>
    </source>
</evidence>
<feature type="region of interest" description="Disordered" evidence="1">
    <location>
        <begin position="21"/>
        <end position="110"/>
    </location>
</feature>
<feature type="compositionally biased region" description="Acidic residues" evidence="1">
    <location>
        <begin position="91"/>
        <end position="110"/>
    </location>
</feature>
<keyword evidence="3" id="KW-1185">Reference proteome</keyword>
<sequence>MNAALETDSENEGLSQVLAKLKRRAPDGATKPLQNRRRRRVVYSSPDFSDEDDSPSSGRRHVASAGHLPVPVKGDVPVMECPMPDDLPPLPEDDDWSDDLPPEPEEVDWLDDGSDWRLEDAFDKSCAIVPQPRGANNRGASSMTSAAIPQNGFAKLVAHFKCFLGPPEPTPADAGDPSRVNPNRGRRSSLSLAGRGVTDVQHEALFEREGRREESGRRPHAQLAKG</sequence>
<organism evidence="2 3">
    <name type="scientific">Klebsormidium nitens</name>
    <name type="common">Green alga</name>
    <name type="synonym">Ulothrix nitens</name>
    <dbReference type="NCBI Taxonomy" id="105231"/>
    <lineage>
        <taxon>Eukaryota</taxon>
        <taxon>Viridiplantae</taxon>
        <taxon>Streptophyta</taxon>
        <taxon>Klebsormidiophyceae</taxon>
        <taxon>Klebsormidiales</taxon>
        <taxon>Klebsormidiaceae</taxon>
        <taxon>Klebsormidium</taxon>
    </lineage>
</organism>
<gene>
    <name evidence="2" type="ORF">KFL_002680130</name>
</gene>
<protein>
    <submittedName>
        <fullName evidence="2">Uncharacterized protein</fullName>
    </submittedName>
</protein>
<dbReference type="AlphaFoldDB" id="A0A1Y1IBG4"/>
<proteinExistence type="predicted"/>
<evidence type="ECO:0000313" key="3">
    <source>
        <dbReference type="Proteomes" id="UP000054558"/>
    </source>
</evidence>
<name>A0A1Y1IBG4_KLENI</name>
<evidence type="ECO:0000256" key="1">
    <source>
        <dbReference type="SAM" id="MobiDB-lite"/>
    </source>
</evidence>
<dbReference type="EMBL" id="DF237217">
    <property type="protein sequence ID" value="GAQ86067.1"/>
    <property type="molecule type" value="Genomic_DNA"/>
</dbReference>
<reference evidence="2 3" key="1">
    <citation type="journal article" date="2014" name="Nat. Commun.">
        <title>Klebsormidium flaccidum genome reveals primary factors for plant terrestrial adaptation.</title>
        <authorList>
            <person name="Hori K."/>
            <person name="Maruyama F."/>
            <person name="Fujisawa T."/>
            <person name="Togashi T."/>
            <person name="Yamamoto N."/>
            <person name="Seo M."/>
            <person name="Sato S."/>
            <person name="Yamada T."/>
            <person name="Mori H."/>
            <person name="Tajima N."/>
            <person name="Moriyama T."/>
            <person name="Ikeuchi M."/>
            <person name="Watanabe M."/>
            <person name="Wada H."/>
            <person name="Kobayashi K."/>
            <person name="Saito M."/>
            <person name="Masuda T."/>
            <person name="Sasaki-Sekimoto Y."/>
            <person name="Mashiguchi K."/>
            <person name="Awai K."/>
            <person name="Shimojima M."/>
            <person name="Masuda S."/>
            <person name="Iwai M."/>
            <person name="Nobusawa T."/>
            <person name="Narise T."/>
            <person name="Kondo S."/>
            <person name="Saito H."/>
            <person name="Sato R."/>
            <person name="Murakawa M."/>
            <person name="Ihara Y."/>
            <person name="Oshima-Yamada Y."/>
            <person name="Ohtaka K."/>
            <person name="Satoh M."/>
            <person name="Sonobe K."/>
            <person name="Ishii M."/>
            <person name="Ohtani R."/>
            <person name="Kanamori-Sato M."/>
            <person name="Honoki R."/>
            <person name="Miyazaki D."/>
            <person name="Mochizuki H."/>
            <person name="Umetsu J."/>
            <person name="Higashi K."/>
            <person name="Shibata D."/>
            <person name="Kamiya Y."/>
            <person name="Sato N."/>
            <person name="Nakamura Y."/>
            <person name="Tabata S."/>
            <person name="Ida S."/>
            <person name="Kurokawa K."/>
            <person name="Ohta H."/>
        </authorList>
    </citation>
    <scope>NUCLEOTIDE SEQUENCE [LARGE SCALE GENOMIC DNA]</scope>
    <source>
        <strain evidence="2 3">NIES-2285</strain>
    </source>
</reference>